<gene>
    <name evidence="3" type="ORF">G3M70_11160</name>
</gene>
<dbReference type="AlphaFoldDB" id="A0A7T0BWZ8"/>
<name>A0A7T0BWZ8_9BACT</name>
<accession>A0A7T0BWZ8</accession>
<sequence>MDKLHDPRFCSCCLPPVSPAPAIHNNRPGLPDISYRLGTFATFRQALLDSISSEPALSALSTRESDDFAITVLELFAAVGDVLTFYNERIANELFLRTSRERDSVLRLTRLIGYRLHPGLAATTLLAFTLDKGAQTRIHQGLKVMSVPGQDEKPQTFETIEKILAHSAINQNPVFAPPMPFNVFAKGQNQGPVLSRPENLTLSDRMVVFGLNTIEEKTVDSLTLSPAGEMLTFSPPIQRKELWHGVARAARLERRLRFFGHNAPGKTNVYIPGTPANPWPKWEQQNVESSFNIINTQYPLDSRYEDIKPGMHMLVDCGAGESPRLRTAVVVELEDKPSKINTSKNGLPQNHTVMEDTVTHLQLRQTIWGKPSVIPHPDLSHSIFARSGTGAAVESLVAIFGFRWAYLGQTHLASSIEGIPSKNLKQRDIFAINKNGKILQRVWNAGPIPNGNGTWKNWIEHHPAPSSSGPETHPDISFSPKPVLLNGDNIQLFSLGPNSNLITANVTSGAPQTFLSLDGNLTSEPSPVSTNGVKMDVFARGADRALWWIHFDGANWGEWESLGGSLATAPVSISFNPFEIEVVALDDAGALIYRKNKSGVWKDWVNLGGNSQDKPALIKVAGNRLYIFTRGADNQLWQIRRKGNTWSEWSSFGGGISSSPSVLRVGNSIHVYARGEDGTLVHIRKTGTHWGNWSSLGNGLGSISNRRNTRIYQISSEDIDFRKFDYPAEINGGRVALRLTEEQQKTLPGELEQLTKGRRIILKSGFNQHVATITTAFPANAIPGQLADHMMVDFFPALPDTFAETEMLGNVAKASHGETHADLRLGHGDASKKFQKFTLPHSPMTYLPNPLAVGGKAELEVRINGELWKETPSLYNRAPTERIYTARQNDDGETELTFGDGIIGSRLPTGPMNVMATFRKGLGLEGKVKADQLSLPLERPVGLRGVTNPFDADGGADPETRDNARNTAPSTVRTFGRVISLQDFEDIATTSGLVSKASVTWVWYELERAVHLTVAGTEGSLLSPESLKSLFTSLDASRDPNRQLFLANFNKVPIVLHAKVLRHPDFEHDAVLESARQKALDLFSFENMLLGKSIHASQMYASLQSVQGAAAVDIDVFHLKDYEDLTPIEMKVRGVSADSLQNHILIFPARPTPSDSNQIDRYAKNGFEGNTPPPVLPAEQAYLEDPENDLIISVVESLDDEL</sequence>
<dbReference type="SUPFAM" id="SSF89372">
    <property type="entry name" value="Fucose-specific lectin"/>
    <property type="match status" value="1"/>
</dbReference>
<protein>
    <recommendedName>
        <fullName evidence="2">PLL-like beta propeller domain-containing protein</fullName>
    </recommendedName>
</protein>
<dbReference type="KEGG" id="nli:G3M70_11160"/>
<feature type="domain" description="PLL-like beta propeller" evidence="2">
    <location>
        <begin position="452"/>
        <end position="700"/>
    </location>
</feature>
<dbReference type="Gene3D" id="2.120.10.70">
    <property type="entry name" value="Fucose-specific lectin"/>
    <property type="match status" value="1"/>
</dbReference>
<dbReference type="EMBL" id="CP048685">
    <property type="protein sequence ID" value="QPJ62397.1"/>
    <property type="molecule type" value="Genomic_DNA"/>
</dbReference>
<organism evidence="3 4">
    <name type="scientific">Candidatus Nitronauta litoralis</name>
    <dbReference type="NCBI Taxonomy" id="2705533"/>
    <lineage>
        <taxon>Bacteria</taxon>
        <taxon>Pseudomonadati</taxon>
        <taxon>Nitrospinota/Tectimicrobiota group</taxon>
        <taxon>Nitrospinota</taxon>
        <taxon>Nitrospinia</taxon>
        <taxon>Nitrospinales</taxon>
        <taxon>Nitrospinaceae</taxon>
        <taxon>Candidatus Nitronauta</taxon>
    </lineage>
</organism>
<feature type="region of interest" description="Disordered" evidence="1">
    <location>
        <begin position="944"/>
        <end position="967"/>
    </location>
</feature>
<evidence type="ECO:0000313" key="3">
    <source>
        <dbReference type="EMBL" id="QPJ62397.1"/>
    </source>
</evidence>
<reference evidence="3 4" key="1">
    <citation type="submission" date="2020-02" db="EMBL/GenBank/DDBJ databases">
        <title>Genomic and physiological characterization of two novel Nitrospinaceae genera.</title>
        <authorList>
            <person name="Mueller A.J."/>
            <person name="Jung M.-Y."/>
            <person name="Strachan C.R."/>
            <person name="Herbold C.W."/>
            <person name="Kirkegaard R.H."/>
            <person name="Daims H."/>
        </authorList>
    </citation>
    <scope>NUCLEOTIDE SEQUENCE [LARGE SCALE GENOMIC DNA]</scope>
    <source>
        <strain evidence="3">EB</strain>
    </source>
</reference>
<evidence type="ECO:0000259" key="2">
    <source>
        <dbReference type="Pfam" id="PF26607"/>
    </source>
</evidence>
<evidence type="ECO:0000256" key="1">
    <source>
        <dbReference type="SAM" id="MobiDB-lite"/>
    </source>
</evidence>
<evidence type="ECO:0000313" key="4">
    <source>
        <dbReference type="Proteomes" id="UP000594688"/>
    </source>
</evidence>
<dbReference type="Proteomes" id="UP000594688">
    <property type="component" value="Chromosome"/>
</dbReference>
<proteinExistence type="predicted"/>
<dbReference type="InterPro" id="IPR058502">
    <property type="entry name" value="PLL-like_beta-prop"/>
</dbReference>
<dbReference type="Pfam" id="PF26607">
    <property type="entry name" value="DUF8189"/>
    <property type="match status" value="1"/>
</dbReference>